<dbReference type="Gene3D" id="3.30.530.20">
    <property type="match status" value="1"/>
</dbReference>
<dbReference type="GO" id="GO:0006952">
    <property type="term" value="P:defense response"/>
    <property type="evidence" value="ECO:0007669"/>
    <property type="project" value="UniProtKB-KW"/>
</dbReference>
<dbReference type="SUPFAM" id="SSF51182">
    <property type="entry name" value="RmlC-like cupins"/>
    <property type="match status" value="1"/>
</dbReference>
<dbReference type="CDD" id="cd07816">
    <property type="entry name" value="Bet_v1-like"/>
    <property type="match status" value="1"/>
</dbReference>
<dbReference type="Proteomes" id="UP000188268">
    <property type="component" value="Unassembled WGS sequence"/>
</dbReference>
<evidence type="ECO:0000256" key="6">
    <source>
        <dbReference type="ARBA" id="ARBA00022821"/>
    </source>
</evidence>
<dbReference type="OrthoDB" id="271433at2759"/>
<keyword evidence="7" id="KW-0560">Oxidoreductase</keyword>
<keyword evidence="13" id="KW-1185">Reference proteome</keyword>
<evidence type="ECO:0000256" key="5">
    <source>
        <dbReference type="ARBA" id="ARBA00022723"/>
    </source>
</evidence>
<dbReference type="SUPFAM" id="SSF117281">
    <property type="entry name" value="Kelch motif"/>
    <property type="match status" value="1"/>
</dbReference>
<accession>A0A1R3IWJ3</accession>
<keyword evidence="6" id="KW-0611">Plant defense</keyword>
<reference evidence="12 13" key="1">
    <citation type="submission" date="2013-09" db="EMBL/GenBank/DDBJ databases">
        <title>Corchorus capsularis genome sequencing.</title>
        <authorList>
            <person name="Alam M."/>
            <person name="Haque M.S."/>
            <person name="Islam M.S."/>
            <person name="Emdad E.M."/>
            <person name="Islam M.M."/>
            <person name="Ahmed B."/>
            <person name="Halim A."/>
            <person name="Hossen Q.M.M."/>
            <person name="Hossain M.Z."/>
            <person name="Ahmed R."/>
            <person name="Khan M.M."/>
            <person name="Islam R."/>
            <person name="Rashid M.M."/>
            <person name="Khan S.A."/>
            <person name="Rahman M.S."/>
            <person name="Alam M."/>
        </authorList>
    </citation>
    <scope>NUCLEOTIDE SEQUENCE [LARGE SCALE GENOMIC DNA]</scope>
    <source>
        <strain evidence="13">cv. CVL-1</strain>
        <tissue evidence="12">Whole seedling</tissue>
    </source>
</reference>
<dbReference type="InterPro" id="IPR012864">
    <property type="entry name" value="PCO/ADO"/>
</dbReference>
<dbReference type="SUPFAM" id="SSF55961">
    <property type="entry name" value="Bet v1-like"/>
    <property type="match status" value="1"/>
</dbReference>
<evidence type="ECO:0000256" key="9">
    <source>
        <dbReference type="ARBA" id="ARBA00023265"/>
    </source>
</evidence>
<evidence type="ECO:0000313" key="12">
    <source>
        <dbReference type="EMBL" id="OMO86946.1"/>
    </source>
</evidence>
<dbReference type="Pfam" id="PF00407">
    <property type="entry name" value="Bet_v_1"/>
    <property type="match status" value="1"/>
</dbReference>
<dbReference type="Gene3D" id="2.60.120.10">
    <property type="entry name" value="Jelly Rolls"/>
    <property type="match status" value="1"/>
</dbReference>
<dbReference type="GO" id="GO:0010427">
    <property type="term" value="F:abscisic acid binding"/>
    <property type="evidence" value="ECO:0007669"/>
    <property type="project" value="InterPro"/>
</dbReference>
<keyword evidence="5" id="KW-0479">Metal-binding</keyword>
<evidence type="ECO:0000256" key="2">
    <source>
        <dbReference type="ARBA" id="ARBA00006622"/>
    </source>
</evidence>
<dbReference type="AlphaFoldDB" id="A0A1R3IWJ3"/>
<dbReference type="FunFam" id="3.30.530.20:FF:000007">
    <property type="entry name" value="Major pollen allergen Bet v 1-A"/>
    <property type="match status" value="1"/>
</dbReference>
<dbReference type="Pfam" id="PF07847">
    <property type="entry name" value="PCO_ADO"/>
    <property type="match status" value="1"/>
</dbReference>
<dbReference type="InterPro" id="IPR011051">
    <property type="entry name" value="RmlC_Cupin_sf"/>
</dbReference>
<comment type="catalytic activity">
    <reaction evidence="10">
        <text>L-cysteine + O2 = 3-sulfino-L-alanine + H(+)</text>
        <dbReference type="Rhea" id="RHEA:20441"/>
        <dbReference type="ChEBI" id="CHEBI:15378"/>
        <dbReference type="ChEBI" id="CHEBI:15379"/>
        <dbReference type="ChEBI" id="CHEBI:35235"/>
        <dbReference type="ChEBI" id="CHEBI:61085"/>
        <dbReference type="EC" id="1.13.11.20"/>
    </reaction>
    <physiologicalReaction direction="left-to-right" evidence="10">
        <dbReference type="Rhea" id="RHEA:20442"/>
    </physiologicalReaction>
</comment>
<keyword evidence="8" id="KW-0408">Iron</keyword>
<comment type="similarity">
    <text evidence="3">Belongs to the BetVI family.</text>
</comment>
<gene>
    <name evidence="12" type="ORF">CCACVL1_09372</name>
</gene>
<dbReference type="GO" id="GO:0038023">
    <property type="term" value="F:signaling receptor activity"/>
    <property type="evidence" value="ECO:0007669"/>
    <property type="project" value="InterPro"/>
</dbReference>
<dbReference type="EC" id="1.13.11.20" evidence="4"/>
<dbReference type="InterPro" id="IPR023393">
    <property type="entry name" value="START-like_dom_sf"/>
</dbReference>
<evidence type="ECO:0000259" key="11">
    <source>
        <dbReference type="Pfam" id="PF00407"/>
    </source>
</evidence>
<dbReference type="GO" id="GO:0004864">
    <property type="term" value="F:protein phosphatase inhibitor activity"/>
    <property type="evidence" value="ECO:0007669"/>
    <property type="project" value="InterPro"/>
</dbReference>
<evidence type="ECO:0000256" key="4">
    <source>
        <dbReference type="ARBA" id="ARBA00013133"/>
    </source>
</evidence>
<feature type="domain" description="Bet v I/Major latex protein" evidence="11">
    <location>
        <begin position="345"/>
        <end position="484"/>
    </location>
</feature>
<dbReference type="Gramene" id="OMO86946">
    <property type="protein sequence ID" value="OMO86946"/>
    <property type="gene ID" value="CCACVL1_09372"/>
</dbReference>
<evidence type="ECO:0000256" key="1">
    <source>
        <dbReference type="ARBA" id="ARBA00001954"/>
    </source>
</evidence>
<keyword evidence="9" id="KW-0568">Pathogenesis-related protein</keyword>
<protein>
    <recommendedName>
        <fullName evidence="4">cysteine dioxygenase</fullName>
        <ecNumber evidence="4">1.13.11.20</ecNumber>
    </recommendedName>
</protein>
<dbReference type="STRING" id="210143.A0A1R3IWJ3"/>
<dbReference type="InterPro" id="IPR015915">
    <property type="entry name" value="Kelch-typ_b-propeller"/>
</dbReference>
<dbReference type="GO" id="GO:0009738">
    <property type="term" value="P:abscisic acid-activated signaling pathway"/>
    <property type="evidence" value="ECO:0007669"/>
    <property type="project" value="InterPro"/>
</dbReference>
<comment type="similarity">
    <text evidence="2">Belongs to the cysteine dioxygenase family.</text>
</comment>
<evidence type="ECO:0000256" key="8">
    <source>
        <dbReference type="ARBA" id="ARBA00023004"/>
    </source>
</evidence>
<dbReference type="EMBL" id="AWWV01009360">
    <property type="protein sequence ID" value="OMO86946.1"/>
    <property type="molecule type" value="Genomic_DNA"/>
</dbReference>
<dbReference type="Gene3D" id="2.120.10.80">
    <property type="entry name" value="Kelch-type beta propeller"/>
    <property type="match status" value="1"/>
</dbReference>
<dbReference type="PRINTS" id="PR00634">
    <property type="entry name" value="BETALLERGEN"/>
</dbReference>
<comment type="cofactor">
    <cofactor evidence="1">
        <name>Fe(2+)</name>
        <dbReference type="ChEBI" id="CHEBI:29033"/>
    </cofactor>
</comment>
<dbReference type="GO" id="GO:0017172">
    <property type="term" value="F:cysteine dioxygenase activity"/>
    <property type="evidence" value="ECO:0007669"/>
    <property type="project" value="UniProtKB-EC"/>
</dbReference>
<name>A0A1R3IWJ3_COCAP</name>
<comment type="caution">
    <text evidence="12">The sequence shown here is derived from an EMBL/GenBank/DDBJ whole genome shotgun (WGS) entry which is preliminary data.</text>
</comment>
<dbReference type="InterPro" id="IPR014710">
    <property type="entry name" value="RmlC-like_jellyroll"/>
</dbReference>
<evidence type="ECO:0000256" key="7">
    <source>
        <dbReference type="ARBA" id="ARBA00023002"/>
    </source>
</evidence>
<dbReference type="PANTHER" id="PTHR22966">
    <property type="entry name" value="2-AMINOETHANETHIOL DIOXYGENASE"/>
    <property type="match status" value="1"/>
</dbReference>
<sequence length="488" mass="54562">MKPSDVGLEQEVQVVRNWSGPVHERNGSHQSLPPIKYLHLHECDSFSIGIFCMPPSSIIPLHNHPGMTVLSRLIYGSMHVKSYDWIDPTEPEDPLQVAMMFIINRLFVARPAKLVKDTDMTAPSPTTVLYPTSGGNIHCFRALTPCAIFDILSPPYSSEHGRHCTYFRRSPRRDLPGEVEVDRVMQSEVTCPPLACGVDGKIYVFGGAPYVDDGPFIGEVYDPGSPSLYAYNVERGSWDIFDKKFGWDPEFPFSPLHDGMWPTNAVVDNFLYCYSARGGLFAYDLEGKKWQHTHLEASLKADHACLSLISVLGISVIVLFMPSVQYKKWVFSHMNLRLLLQSIPPAKMFKACILDGDKLIPKIVPNAFKSVEYIQGEGGPGSIKKVTFGEESQFNYMKQKVEALDEEKFTYSYSVIEGDALMNKLEKITYETKLEACPAAGSICKTSSKYYTIGDFEISEEGIKAGKEKALGIFKAVEAYLLANPNAY</sequence>
<dbReference type="CDD" id="cd20289">
    <property type="entry name" value="cupin_ADO"/>
    <property type="match status" value="1"/>
</dbReference>
<dbReference type="GO" id="GO:0070483">
    <property type="term" value="P:detection of hypoxia"/>
    <property type="evidence" value="ECO:0007669"/>
    <property type="project" value="UniProtKB-ARBA"/>
</dbReference>
<evidence type="ECO:0000256" key="3">
    <source>
        <dbReference type="ARBA" id="ARBA00009744"/>
    </source>
</evidence>
<dbReference type="GO" id="GO:0046872">
    <property type="term" value="F:metal ion binding"/>
    <property type="evidence" value="ECO:0007669"/>
    <property type="project" value="UniProtKB-KW"/>
</dbReference>
<proteinExistence type="inferred from homology"/>
<organism evidence="12 13">
    <name type="scientific">Corchorus capsularis</name>
    <name type="common">Jute</name>
    <dbReference type="NCBI Taxonomy" id="210143"/>
    <lineage>
        <taxon>Eukaryota</taxon>
        <taxon>Viridiplantae</taxon>
        <taxon>Streptophyta</taxon>
        <taxon>Embryophyta</taxon>
        <taxon>Tracheophyta</taxon>
        <taxon>Spermatophyta</taxon>
        <taxon>Magnoliopsida</taxon>
        <taxon>eudicotyledons</taxon>
        <taxon>Gunneridae</taxon>
        <taxon>Pentapetalae</taxon>
        <taxon>rosids</taxon>
        <taxon>malvids</taxon>
        <taxon>Malvales</taxon>
        <taxon>Malvaceae</taxon>
        <taxon>Grewioideae</taxon>
        <taxon>Apeibeae</taxon>
        <taxon>Corchorus</taxon>
    </lineage>
</organism>
<dbReference type="PANTHER" id="PTHR22966:SF61">
    <property type="entry name" value="2-AMINOETHANETHIOL DIOXYGENASE"/>
    <property type="match status" value="1"/>
</dbReference>
<dbReference type="InterPro" id="IPR024949">
    <property type="entry name" value="Bet_v_I_allergen"/>
</dbReference>
<dbReference type="InterPro" id="IPR000916">
    <property type="entry name" value="Bet_v_I/MLP"/>
</dbReference>
<evidence type="ECO:0000313" key="13">
    <source>
        <dbReference type="Proteomes" id="UP000188268"/>
    </source>
</evidence>
<evidence type="ECO:0000256" key="10">
    <source>
        <dbReference type="ARBA" id="ARBA00024284"/>
    </source>
</evidence>